<dbReference type="EMBL" id="CAJGYO010000004">
    <property type="protein sequence ID" value="CAD6225689.1"/>
    <property type="molecule type" value="Genomic_DNA"/>
</dbReference>
<evidence type="ECO:0000313" key="2">
    <source>
        <dbReference type="Proteomes" id="UP000604825"/>
    </source>
</evidence>
<dbReference type="SUPFAM" id="SSF53474">
    <property type="entry name" value="alpha/beta-Hydrolases"/>
    <property type="match status" value="1"/>
</dbReference>
<dbReference type="UniPathway" id="UPA00674"/>
<reference evidence="1" key="1">
    <citation type="submission" date="2020-10" db="EMBL/GenBank/DDBJ databases">
        <authorList>
            <person name="Han B."/>
            <person name="Lu T."/>
            <person name="Zhao Q."/>
            <person name="Huang X."/>
            <person name="Zhao Y."/>
        </authorList>
    </citation>
    <scope>NUCLEOTIDE SEQUENCE</scope>
</reference>
<dbReference type="InterPro" id="IPR017395">
    <property type="entry name" value="Chlorophyllase-like"/>
</dbReference>
<evidence type="ECO:0000313" key="1">
    <source>
        <dbReference type="EMBL" id="CAD6225689.1"/>
    </source>
</evidence>
<protein>
    <recommendedName>
        <fullName evidence="3">Chlorophyllase</fullName>
    </recommendedName>
</protein>
<dbReference type="GO" id="GO:0047746">
    <property type="term" value="F:chlorophyllase activity"/>
    <property type="evidence" value="ECO:0007669"/>
    <property type="project" value="TreeGrafter"/>
</dbReference>
<dbReference type="InterPro" id="IPR029058">
    <property type="entry name" value="AB_hydrolase_fold"/>
</dbReference>
<name>A0A811NL35_9POAL</name>
<dbReference type="OrthoDB" id="2093222at2759"/>
<dbReference type="PANTHER" id="PTHR33428">
    <property type="entry name" value="CHLOROPHYLLASE-2, CHLOROPLASTIC"/>
    <property type="match status" value="1"/>
</dbReference>
<dbReference type="Gene3D" id="3.40.50.1820">
    <property type="entry name" value="alpha/beta hydrolase"/>
    <property type="match status" value="1"/>
</dbReference>
<dbReference type="Pfam" id="PF07224">
    <property type="entry name" value="Chlorophyllase"/>
    <property type="match status" value="1"/>
</dbReference>
<comment type="caution">
    <text evidence="1">The sequence shown here is derived from an EMBL/GenBank/DDBJ whole genome shotgun (WGS) entry which is preliminary data.</text>
</comment>
<dbReference type="Proteomes" id="UP000604825">
    <property type="component" value="Unassembled WGS sequence"/>
</dbReference>
<sequence>MAAPVETMNPSTEVLETTVTSVFQPGKLAVELISVDHNTNPTPPIPVLIAAPKDSGTYPVAMLLHGFCLQNHFYEQVLKRIASFGFIMVAPQFHISILGMAKGDTEDISAAAQVTDWLAKGLPSVLPKGVEPNLSKLALAGHSRGGHTAFSLALGHGKTNLNFSALIDVNHKEFYIECKPPCYYFVTKDYGHLDMLDDDAPKFMTCMCKDGKNCKDMMRRSVAGIMVAFLKAVLSGEDGDLSVILKDPGLAPTTLDPVEHRLA</sequence>
<proteinExistence type="predicted"/>
<evidence type="ECO:0008006" key="3">
    <source>
        <dbReference type="Google" id="ProtNLM"/>
    </source>
</evidence>
<dbReference type="PANTHER" id="PTHR33428:SF10">
    <property type="entry name" value="CHLOROPHYLLASE-1"/>
    <property type="match status" value="1"/>
</dbReference>
<organism evidence="1 2">
    <name type="scientific">Miscanthus lutarioriparius</name>
    <dbReference type="NCBI Taxonomy" id="422564"/>
    <lineage>
        <taxon>Eukaryota</taxon>
        <taxon>Viridiplantae</taxon>
        <taxon>Streptophyta</taxon>
        <taxon>Embryophyta</taxon>
        <taxon>Tracheophyta</taxon>
        <taxon>Spermatophyta</taxon>
        <taxon>Magnoliopsida</taxon>
        <taxon>Liliopsida</taxon>
        <taxon>Poales</taxon>
        <taxon>Poaceae</taxon>
        <taxon>PACMAD clade</taxon>
        <taxon>Panicoideae</taxon>
        <taxon>Andropogonodae</taxon>
        <taxon>Andropogoneae</taxon>
        <taxon>Saccharinae</taxon>
        <taxon>Miscanthus</taxon>
    </lineage>
</organism>
<accession>A0A811NL35</accession>
<dbReference type="GO" id="GO:0015996">
    <property type="term" value="P:chlorophyll catabolic process"/>
    <property type="evidence" value="ECO:0007669"/>
    <property type="project" value="UniProtKB-UniPathway"/>
</dbReference>
<keyword evidence="2" id="KW-1185">Reference proteome</keyword>
<dbReference type="AlphaFoldDB" id="A0A811NL35"/>
<gene>
    <name evidence="1" type="ORF">NCGR_LOCUS17676</name>
</gene>